<dbReference type="Gene3D" id="3.50.50.60">
    <property type="entry name" value="FAD/NAD(P)-binding domain"/>
    <property type="match status" value="2"/>
</dbReference>
<dbReference type="Pfam" id="PF01593">
    <property type="entry name" value="Amino_oxidase"/>
    <property type="match status" value="1"/>
</dbReference>
<dbReference type="GO" id="GO:0016491">
    <property type="term" value="F:oxidoreductase activity"/>
    <property type="evidence" value="ECO:0007669"/>
    <property type="project" value="InterPro"/>
</dbReference>
<dbReference type="InterPro" id="IPR036188">
    <property type="entry name" value="FAD/NAD-bd_sf"/>
</dbReference>
<dbReference type="STRING" id="135739.BTO32_08405"/>
<evidence type="ECO:0000256" key="6">
    <source>
        <dbReference type="SAM" id="Phobius"/>
    </source>
</evidence>
<dbReference type="AlphaFoldDB" id="A0A1V2DSU4"/>
<dbReference type="SUPFAM" id="SSF51905">
    <property type="entry name" value="FAD/NAD(P)-binding domain"/>
    <property type="match status" value="1"/>
</dbReference>
<dbReference type="RefSeq" id="WP_076724193.1">
    <property type="nucleotide sequence ID" value="NZ_MSCW01000006.1"/>
</dbReference>
<evidence type="ECO:0000256" key="5">
    <source>
        <dbReference type="ARBA" id="ARBA00023027"/>
    </source>
</evidence>
<reference evidence="8 9" key="1">
    <citation type="submission" date="2016-12" db="EMBL/GenBank/DDBJ databases">
        <title>Marinobacter lutaoensis whole genome sequencing.</title>
        <authorList>
            <person name="Verma A."/>
            <person name="Krishnamurthi S."/>
        </authorList>
    </citation>
    <scope>NUCLEOTIDE SEQUENCE [LARGE SCALE GENOMIC DNA]</scope>
    <source>
        <strain evidence="8 9">T5054</strain>
    </source>
</reference>
<dbReference type="Proteomes" id="UP000189339">
    <property type="component" value="Unassembled WGS sequence"/>
</dbReference>
<sequence length="541" mass="60274">MSSPKPSTLRVGRRYRANRLDGPYDAIVIGSGIGGLTTAACLSKLGKKVVVFEQHYTAGGFTHSYDRNGYEWDVGVHYIGDMGSDRTLGRRLLDHITDGQLKWAPLNDHYDRIFLGDRHVDLVAGPEAFKAELARAFPGEERAIDTYLDYLRQVAKAMPGLVLGKVLPDLVAGPLRKRVNRRAPAFLNKPTREVLESLTGHQELIAVLTGQWGDNGLPPAESSFIIHALIARHYLYGGYYPIGGASEIAKTIIPVIQRGGGEVFTYADVAEILIERGKAVGVRMADGTEVRAPRVISNAGVFNTFDTLLPASAPHRDDYRQKLRTVERSMASNCLYIGLQDTAENLGLPKTNYWIYPGPDYERHLRDFMAAPEQTDLPLVYISFPSAKDPSFTARYPGRATIEIVAPGPYAWYADWADKPWGKRGEDYEAKKEEYAQRLLAKLYEKFPQLKGKVDYYELSTPLSTDYFCRYRKGEIYGLDHTPERFEQDWLKPKTRIPGLYLTGQDVMTCGVVGAMIGGLLTTLAVSGLRGLPLAKRMFVG</sequence>
<keyword evidence="1" id="KW-0285">Flavoprotein</keyword>
<keyword evidence="6" id="KW-0472">Membrane</keyword>
<evidence type="ECO:0000313" key="8">
    <source>
        <dbReference type="EMBL" id="ONF43672.1"/>
    </source>
</evidence>
<protein>
    <submittedName>
        <fullName evidence="8">FAD-dependent oxidoreductase</fullName>
    </submittedName>
</protein>
<keyword evidence="6" id="KW-0812">Transmembrane</keyword>
<feature type="transmembrane region" description="Helical" evidence="6">
    <location>
        <begin position="511"/>
        <end position="529"/>
    </location>
</feature>
<organism evidence="8 9">
    <name type="scientific">Marinobacter lutaoensis</name>
    <dbReference type="NCBI Taxonomy" id="135739"/>
    <lineage>
        <taxon>Bacteria</taxon>
        <taxon>Pseudomonadati</taxon>
        <taxon>Pseudomonadota</taxon>
        <taxon>Gammaproteobacteria</taxon>
        <taxon>Pseudomonadales</taxon>
        <taxon>Marinobacteraceae</taxon>
        <taxon>Marinobacter</taxon>
    </lineage>
</organism>
<dbReference type="InterPro" id="IPR052206">
    <property type="entry name" value="Retinol_saturase"/>
</dbReference>
<name>A0A1V2DSU4_9GAMM</name>
<evidence type="ECO:0000256" key="3">
    <source>
        <dbReference type="ARBA" id="ARBA00022827"/>
    </source>
</evidence>
<dbReference type="PANTHER" id="PTHR46091:SF3">
    <property type="entry name" value="AMINE OXIDASE DOMAIN-CONTAINING PROTEIN"/>
    <property type="match status" value="1"/>
</dbReference>
<evidence type="ECO:0000256" key="4">
    <source>
        <dbReference type="ARBA" id="ARBA00022857"/>
    </source>
</evidence>
<keyword evidence="9" id="KW-1185">Reference proteome</keyword>
<evidence type="ECO:0000256" key="2">
    <source>
        <dbReference type="ARBA" id="ARBA00022729"/>
    </source>
</evidence>
<keyword evidence="5" id="KW-0520">NAD</keyword>
<dbReference type="EMBL" id="MSCW01000006">
    <property type="protein sequence ID" value="ONF43672.1"/>
    <property type="molecule type" value="Genomic_DNA"/>
</dbReference>
<dbReference type="PANTHER" id="PTHR46091">
    <property type="entry name" value="BLR7054 PROTEIN"/>
    <property type="match status" value="1"/>
</dbReference>
<dbReference type="InterPro" id="IPR002937">
    <property type="entry name" value="Amino_oxidase"/>
</dbReference>
<keyword evidence="2" id="KW-0732">Signal</keyword>
<keyword evidence="4" id="KW-0521">NADP</keyword>
<evidence type="ECO:0000259" key="7">
    <source>
        <dbReference type="Pfam" id="PF01593"/>
    </source>
</evidence>
<accession>A0A1V2DSU4</accession>
<dbReference type="OrthoDB" id="9774675at2"/>
<proteinExistence type="predicted"/>
<comment type="caution">
    <text evidence="8">The sequence shown here is derived from an EMBL/GenBank/DDBJ whole genome shotgun (WGS) entry which is preliminary data.</text>
</comment>
<gene>
    <name evidence="8" type="ORF">BTO32_08405</name>
</gene>
<feature type="domain" description="Amine oxidase" evidence="7">
    <location>
        <begin position="33"/>
        <end position="520"/>
    </location>
</feature>
<evidence type="ECO:0000256" key="1">
    <source>
        <dbReference type="ARBA" id="ARBA00022630"/>
    </source>
</evidence>
<keyword evidence="6" id="KW-1133">Transmembrane helix</keyword>
<keyword evidence="3" id="KW-0274">FAD</keyword>
<evidence type="ECO:0000313" key="9">
    <source>
        <dbReference type="Proteomes" id="UP000189339"/>
    </source>
</evidence>